<keyword evidence="2" id="KW-1185">Reference proteome</keyword>
<comment type="caution">
    <text evidence="1">The sequence shown here is derived from an EMBL/GenBank/DDBJ whole genome shotgun (WGS) entry which is preliminary data.</text>
</comment>
<gene>
    <name evidence="1" type="ORF">DSO57_1009743</name>
</gene>
<protein>
    <submittedName>
        <fullName evidence="1">Uncharacterized protein</fullName>
    </submittedName>
</protein>
<evidence type="ECO:0000313" key="2">
    <source>
        <dbReference type="Proteomes" id="UP001165960"/>
    </source>
</evidence>
<accession>A0ACC2URI4</accession>
<name>A0ACC2URI4_9FUNG</name>
<organism evidence="1 2">
    <name type="scientific">Entomophthora muscae</name>
    <dbReference type="NCBI Taxonomy" id="34485"/>
    <lineage>
        <taxon>Eukaryota</taxon>
        <taxon>Fungi</taxon>
        <taxon>Fungi incertae sedis</taxon>
        <taxon>Zoopagomycota</taxon>
        <taxon>Entomophthoromycotina</taxon>
        <taxon>Entomophthoromycetes</taxon>
        <taxon>Entomophthorales</taxon>
        <taxon>Entomophthoraceae</taxon>
        <taxon>Entomophthora</taxon>
    </lineage>
</organism>
<sequence length="112" mass="12536">MKLADAAVTMSTQLFEVLYITLTGFFDSMVPNSGPWSLLRWSLSYFIKLAPILWWELPTGPEVLCPESSNASTYAWLPGTGALKGIKKYSTSRYSQAQKGWETGIVLLYPYS</sequence>
<reference evidence="1" key="1">
    <citation type="submission" date="2022-04" db="EMBL/GenBank/DDBJ databases">
        <title>Genome of the entomopathogenic fungus Entomophthora muscae.</title>
        <authorList>
            <person name="Elya C."/>
            <person name="Lovett B.R."/>
            <person name="Lee E."/>
            <person name="Macias A.M."/>
            <person name="Hajek A.E."/>
            <person name="De Bivort B.L."/>
            <person name="Kasson M.T."/>
            <person name="De Fine Licht H.H."/>
            <person name="Stajich J.E."/>
        </authorList>
    </citation>
    <scope>NUCLEOTIDE SEQUENCE</scope>
    <source>
        <strain evidence="1">Berkeley</strain>
    </source>
</reference>
<proteinExistence type="predicted"/>
<dbReference type="EMBL" id="QTSX02000031">
    <property type="protein sequence ID" value="KAJ9089739.1"/>
    <property type="molecule type" value="Genomic_DNA"/>
</dbReference>
<dbReference type="Proteomes" id="UP001165960">
    <property type="component" value="Unassembled WGS sequence"/>
</dbReference>
<evidence type="ECO:0000313" key="1">
    <source>
        <dbReference type="EMBL" id="KAJ9089739.1"/>
    </source>
</evidence>